<keyword evidence="3" id="KW-1185">Reference proteome</keyword>
<organism evidence="2 3">
    <name type="scientific">Myotis myotis</name>
    <name type="common">Greater mouse-eared bat</name>
    <name type="synonym">Vespertilio myotis</name>
    <dbReference type="NCBI Taxonomy" id="51298"/>
    <lineage>
        <taxon>Eukaryota</taxon>
        <taxon>Metazoa</taxon>
        <taxon>Chordata</taxon>
        <taxon>Craniata</taxon>
        <taxon>Vertebrata</taxon>
        <taxon>Euteleostomi</taxon>
        <taxon>Mammalia</taxon>
        <taxon>Eutheria</taxon>
        <taxon>Laurasiatheria</taxon>
        <taxon>Chiroptera</taxon>
        <taxon>Yangochiroptera</taxon>
        <taxon>Vespertilionidae</taxon>
        <taxon>Myotis</taxon>
    </lineage>
</organism>
<evidence type="ECO:0000313" key="2">
    <source>
        <dbReference type="EMBL" id="KAF6272671.1"/>
    </source>
</evidence>
<feature type="region of interest" description="Disordered" evidence="1">
    <location>
        <begin position="29"/>
        <end position="52"/>
    </location>
</feature>
<comment type="caution">
    <text evidence="2">The sequence shown here is derived from an EMBL/GenBank/DDBJ whole genome shotgun (WGS) entry which is preliminary data.</text>
</comment>
<accession>A0A7J7R950</accession>
<dbReference type="EMBL" id="JABWUV010000034">
    <property type="protein sequence ID" value="KAF6272671.1"/>
    <property type="molecule type" value="Genomic_DNA"/>
</dbReference>
<dbReference type="AlphaFoldDB" id="A0A7J7R950"/>
<sequence length="134" mass="14006">MPPAALLVGNGQGMVMCHPHSSVMLPGQQAREATGTEAISHQSTVPACRTTTTPPVAWPLGEPFSHPPLPHNMQSVKAVPIRLPPLPAVEPDTKVPECAVEAPPRMPPSPPGLCTLSSTCGRFEDALGHLSWGG</sequence>
<gene>
    <name evidence="2" type="ORF">mMyoMyo1_010865</name>
</gene>
<dbReference type="Proteomes" id="UP000527355">
    <property type="component" value="Unassembled WGS sequence"/>
</dbReference>
<evidence type="ECO:0000256" key="1">
    <source>
        <dbReference type="SAM" id="MobiDB-lite"/>
    </source>
</evidence>
<name>A0A7J7R950_MYOMY</name>
<feature type="compositionally biased region" description="Polar residues" evidence="1">
    <location>
        <begin position="37"/>
        <end position="52"/>
    </location>
</feature>
<evidence type="ECO:0000313" key="3">
    <source>
        <dbReference type="Proteomes" id="UP000527355"/>
    </source>
</evidence>
<proteinExistence type="predicted"/>
<protein>
    <submittedName>
        <fullName evidence="2">Uncharacterized protein</fullName>
    </submittedName>
</protein>
<reference evidence="2 3" key="1">
    <citation type="journal article" date="2020" name="Nature">
        <title>Six reference-quality genomes reveal evolution of bat adaptations.</title>
        <authorList>
            <person name="Jebb D."/>
            <person name="Huang Z."/>
            <person name="Pippel M."/>
            <person name="Hughes G.M."/>
            <person name="Lavrichenko K."/>
            <person name="Devanna P."/>
            <person name="Winkler S."/>
            <person name="Jermiin L.S."/>
            <person name="Skirmuntt E.C."/>
            <person name="Katzourakis A."/>
            <person name="Burkitt-Gray L."/>
            <person name="Ray D.A."/>
            <person name="Sullivan K.A.M."/>
            <person name="Roscito J.G."/>
            <person name="Kirilenko B.M."/>
            <person name="Davalos L.M."/>
            <person name="Corthals A.P."/>
            <person name="Power M.L."/>
            <person name="Jones G."/>
            <person name="Ransome R.D."/>
            <person name="Dechmann D.K.N."/>
            <person name="Locatelli A.G."/>
            <person name="Puechmaille S.J."/>
            <person name="Fedrigo O."/>
            <person name="Jarvis E.D."/>
            <person name="Hiller M."/>
            <person name="Vernes S.C."/>
            <person name="Myers E.W."/>
            <person name="Teeling E.C."/>
        </authorList>
    </citation>
    <scope>NUCLEOTIDE SEQUENCE [LARGE SCALE GENOMIC DNA]</scope>
    <source>
        <strain evidence="2">MMyoMyo1</strain>
        <tissue evidence="2">Flight muscle</tissue>
    </source>
</reference>